<organism evidence="3">
    <name type="scientific">hydrothermal vent metagenome</name>
    <dbReference type="NCBI Taxonomy" id="652676"/>
    <lineage>
        <taxon>unclassified sequences</taxon>
        <taxon>metagenomes</taxon>
        <taxon>ecological metagenomes</taxon>
    </lineage>
</organism>
<dbReference type="NCBIfam" id="TIGR00051">
    <property type="entry name" value="YbgC/FadM family acyl-CoA thioesterase"/>
    <property type="match status" value="1"/>
</dbReference>
<dbReference type="AlphaFoldDB" id="A0A3B0RVM6"/>
<dbReference type="PROSITE" id="PS01328">
    <property type="entry name" value="4HBCOA_THIOESTERASE"/>
    <property type="match status" value="1"/>
</dbReference>
<evidence type="ECO:0000313" key="3">
    <source>
        <dbReference type="EMBL" id="VAV87475.1"/>
    </source>
</evidence>
<gene>
    <name evidence="3" type="ORF">MNBD_ALPHA06-190</name>
</gene>
<dbReference type="GO" id="GO:0047617">
    <property type="term" value="F:fatty acyl-CoA hydrolase activity"/>
    <property type="evidence" value="ECO:0007669"/>
    <property type="project" value="TreeGrafter"/>
</dbReference>
<accession>A0A3B0RVM6</accession>
<dbReference type="PIRSF" id="PIRSF003230">
    <property type="entry name" value="YbgC"/>
    <property type="match status" value="1"/>
</dbReference>
<dbReference type="InterPro" id="IPR050563">
    <property type="entry name" value="4-hydroxybenzoyl-CoA_TE"/>
</dbReference>
<dbReference type="PANTHER" id="PTHR31793:SF37">
    <property type="entry name" value="ACYL-COA THIOESTER HYDROLASE YBGC"/>
    <property type="match status" value="1"/>
</dbReference>
<dbReference type="Pfam" id="PF13279">
    <property type="entry name" value="4HBT_2"/>
    <property type="match status" value="1"/>
</dbReference>
<dbReference type="PANTHER" id="PTHR31793">
    <property type="entry name" value="4-HYDROXYBENZOYL-COA THIOESTERASE FAMILY MEMBER"/>
    <property type="match status" value="1"/>
</dbReference>
<reference evidence="3" key="1">
    <citation type="submission" date="2018-06" db="EMBL/GenBank/DDBJ databases">
        <authorList>
            <person name="Zhirakovskaya E."/>
        </authorList>
    </citation>
    <scope>NUCLEOTIDE SEQUENCE</scope>
</reference>
<dbReference type="EMBL" id="UOEE01000038">
    <property type="protein sequence ID" value="VAV87475.1"/>
    <property type="molecule type" value="Genomic_DNA"/>
</dbReference>
<evidence type="ECO:0000256" key="2">
    <source>
        <dbReference type="ARBA" id="ARBA00022801"/>
    </source>
</evidence>
<name>A0A3B0RVM6_9ZZZZ</name>
<dbReference type="SUPFAM" id="SSF54637">
    <property type="entry name" value="Thioesterase/thiol ester dehydrase-isomerase"/>
    <property type="match status" value="1"/>
</dbReference>
<dbReference type="CDD" id="cd00586">
    <property type="entry name" value="4HBT"/>
    <property type="match status" value="1"/>
</dbReference>
<dbReference type="FunFam" id="3.10.129.10:FF:000004">
    <property type="entry name" value="Tol-pal system-associated acyl-CoA thioesterase"/>
    <property type="match status" value="1"/>
</dbReference>
<keyword evidence="2" id="KW-0378">Hydrolase</keyword>
<dbReference type="InterPro" id="IPR008272">
    <property type="entry name" value="HB-CoA_thioesterase_AS"/>
</dbReference>
<protein>
    <submittedName>
        <fullName evidence="3">Tol-Pal system-associated acyl-CoA thioesterase</fullName>
    </submittedName>
</protein>
<dbReference type="InterPro" id="IPR029069">
    <property type="entry name" value="HotDog_dom_sf"/>
</dbReference>
<comment type="similarity">
    <text evidence="1">Belongs to the 4-hydroxybenzoyl-CoA thioesterase family.</text>
</comment>
<evidence type="ECO:0000256" key="1">
    <source>
        <dbReference type="ARBA" id="ARBA00005953"/>
    </source>
</evidence>
<proteinExistence type="inferred from homology"/>
<dbReference type="Gene3D" id="3.10.129.10">
    <property type="entry name" value="Hotdog Thioesterase"/>
    <property type="match status" value="1"/>
</dbReference>
<dbReference type="NCBIfam" id="TIGR02799">
    <property type="entry name" value="thio_ybgC"/>
    <property type="match status" value="1"/>
</dbReference>
<sequence length="150" mass="16955">MSQLPATGQMQANEHILPVRIYYEDTDFSGVVYHAAFLKFMERGRTESMRATGTTHQDLLLGDVPLAFAVRRMELSFFAPARIDDVLLVRTRLTEAKGARMRAEQAVFCQDQELVRAKVELACIDLEGRPRRIPKPALQKMLAAIFITST</sequence>
<dbReference type="InterPro" id="IPR014166">
    <property type="entry name" value="Tol-Pal_acyl-CoA_thioesterase"/>
</dbReference>
<dbReference type="InterPro" id="IPR006684">
    <property type="entry name" value="YbgC/YbaW"/>
</dbReference>